<comment type="similarity">
    <text evidence="1">Belongs to the FAM72 family.</text>
</comment>
<comment type="caution">
    <text evidence="3">The sequence shown here is derived from an EMBL/GenBank/DDBJ whole genome shotgun (WGS) entry which is preliminary data.</text>
</comment>
<gene>
    <name evidence="3" type="ORF">PBRASI_LOCUS5019</name>
</gene>
<protein>
    <submittedName>
        <fullName evidence="3">1931_t:CDS:1</fullName>
    </submittedName>
</protein>
<dbReference type="PANTHER" id="PTHR31841">
    <property type="entry name" value="PROTEIN FAM72A-RELATED"/>
    <property type="match status" value="1"/>
</dbReference>
<feature type="region of interest" description="Disordered" evidence="2">
    <location>
        <begin position="142"/>
        <end position="208"/>
    </location>
</feature>
<dbReference type="Pfam" id="PF14976">
    <property type="entry name" value="YPEH2ZP"/>
    <property type="match status" value="1"/>
</dbReference>
<name>A0A9N9B2Z8_9GLOM</name>
<proteinExistence type="inferred from homology"/>
<evidence type="ECO:0000313" key="3">
    <source>
        <dbReference type="EMBL" id="CAG8549684.1"/>
    </source>
</evidence>
<reference evidence="3" key="1">
    <citation type="submission" date="2021-06" db="EMBL/GenBank/DDBJ databases">
        <authorList>
            <person name="Kallberg Y."/>
            <person name="Tangrot J."/>
            <person name="Rosling A."/>
        </authorList>
    </citation>
    <scope>NUCLEOTIDE SEQUENCE</scope>
    <source>
        <strain evidence="3">BR232B</strain>
    </source>
</reference>
<evidence type="ECO:0000256" key="1">
    <source>
        <dbReference type="ARBA" id="ARBA00006888"/>
    </source>
</evidence>
<feature type="compositionally biased region" description="Polar residues" evidence="2">
    <location>
        <begin position="199"/>
        <end position="208"/>
    </location>
</feature>
<dbReference type="OrthoDB" id="2526683at2759"/>
<keyword evidence="4" id="KW-1185">Reference proteome</keyword>
<dbReference type="EMBL" id="CAJVPI010000555">
    <property type="protein sequence ID" value="CAG8549684.1"/>
    <property type="molecule type" value="Genomic_DNA"/>
</dbReference>
<feature type="compositionally biased region" description="Gly residues" evidence="2">
    <location>
        <begin position="166"/>
        <end position="179"/>
    </location>
</feature>
<dbReference type="AlphaFoldDB" id="A0A9N9B2Z8"/>
<dbReference type="GO" id="GO:0005829">
    <property type="term" value="C:cytosol"/>
    <property type="evidence" value="ECO:0007669"/>
    <property type="project" value="UniProtKB-ARBA"/>
</dbReference>
<sequence>MAPLSPSPNMQPTSQTFGFTLTHTTRRSISNRPTILNTSSVSNISSLQSAQSLPSAPTLSTTSRGLSYGLPSSTRGSGMVPVAYASHRALSSSPASTIYPRPAQGQTNTHTQLHGDGPLAASQAYSYSPSILPPILPPISSLPSLPTSARSSPPTAPTAPTAMNNGGHGGVGMSGGGISGSNNGSVSSRTEGENENNDDITSNGTSDIYLTEDDIPSMHHHFRSKTVCKLSCKHCETGVCVRGMKAMLLADIRIELYSTDVPPLSVQLVGDDYMTQNCHCKIRDVACLTCGNVLGYHITQPCQTCMEACNNGHFWMFHTDGVNSEERLDADGQRILLWAHLPRAEKDSEILQTETDDTEFCYR</sequence>
<dbReference type="Proteomes" id="UP000789739">
    <property type="component" value="Unassembled WGS sequence"/>
</dbReference>
<evidence type="ECO:0000256" key="2">
    <source>
        <dbReference type="SAM" id="MobiDB-lite"/>
    </source>
</evidence>
<accession>A0A9N9B2Z8</accession>
<feature type="compositionally biased region" description="Low complexity" evidence="2">
    <location>
        <begin position="142"/>
        <end position="165"/>
    </location>
</feature>
<evidence type="ECO:0000313" key="4">
    <source>
        <dbReference type="Proteomes" id="UP000789739"/>
    </source>
</evidence>
<dbReference type="PANTHER" id="PTHR31841:SF1">
    <property type="entry name" value="PROTEIN FAM72A-RELATED"/>
    <property type="match status" value="1"/>
</dbReference>
<dbReference type="InterPro" id="IPR026768">
    <property type="entry name" value="YPEH2ZP"/>
</dbReference>
<organism evidence="3 4">
    <name type="scientific">Paraglomus brasilianum</name>
    <dbReference type="NCBI Taxonomy" id="144538"/>
    <lineage>
        <taxon>Eukaryota</taxon>
        <taxon>Fungi</taxon>
        <taxon>Fungi incertae sedis</taxon>
        <taxon>Mucoromycota</taxon>
        <taxon>Glomeromycotina</taxon>
        <taxon>Glomeromycetes</taxon>
        <taxon>Paraglomerales</taxon>
        <taxon>Paraglomeraceae</taxon>
        <taxon>Paraglomus</taxon>
    </lineage>
</organism>
<feature type="region of interest" description="Disordered" evidence="2">
    <location>
        <begin position="92"/>
        <end position="121"/>
    </location>
</feature>